<dbReference type="InterPro" id="IPR023799">
    <property type="entry name" value="RbfA_dom_sf"/>
</dbReference>
<evidence type="ECO:0000313" key="1">
    <source>
        <dbReference type="EMBL" id="PIP58430.1"/>
    </source>
</evidence>
<dbReference type="InterPro" id="IPR015946">
    <property type="entry name" value="KH_dom-like_a/b"/>
</dbReference>
<protein>
    <recommendedName>
        <fullName evidence="3">Ribosome-binding factor A</fullName>
    </recommendedName>
</protein>
<dbReference type="EMBL" id="PCSX01000008">
    <property type="protein sequence ID" value="PIP58430.1"/>
    <property type="molecule type" value="Genomic_DNA"/>
</dbReference>
<dbReference type="AlphaFoldDB" id="A0A2H0BN18"/>
<reference evidence="1 2" key="1">
    <citation type="submission" date="2017-09" db="EMBL/GenBank/DDBJ databases">
        <title>Depth-based differentiation of microbial function through sediment-hosted aquifers and enrichment of novel symbionts in the deep terrestrial subsurface.</title>
        <authorList>
            <person name="Probst A.J."/>
            <person name="Ladd B."/>
            <person name="Jarett J.K."/>
            <person name="Geller-Mcgrath D.E."/>
            <person name="Sieber C.M."/>
            <person name="Emerson J.B."/>
            <person name="Anantharaman K."/>
            <person name="Thomas B.C."/>
            <person name="Malmstrom R."/>
            <person name="Stieglmeier M."/>
            <person name="Klingl A."/>
            <person name="Woyke T."/>
            <person name="Ryan C.M."/>
            <person name="Banfield J.F."/>
        </authorList>
    </citation>
    <scope>NUCLEOTIDE SEQUENCE [LARGE SCALE GENOMIC DNA]</scope>
    <source>
        <strain evidence="1">CG22_combo_CG10-13_8_21_14_all_37_9</strain>
    </source>
</reference>
<sequence>MNLHQQKTLALIRDLSARFFQQNSNGKSLLTVTNCLPSHDGKKVTVLLSVLPEKYEAEALRFARFHRGDLRTFIRDNSRIYNLPLLDVELDLIEKGRRLVDEVKRVDDLKLAQKNTSTKLEHKKLNSKAR</sequence>
<evidence type="ECO:0000313" key="2">
    <source>
        <dbReference type="Proteomes" id="UP000229334"/>
    </source>
</evidence>
<comment type="caution">
    <text evidence="1">The sequence shown here is derived from an EMBL/GenBank/DDBJ whole genome shotgun (WGS) entry which is preliminary data.</text>
</comment>
<dbReference type="Gene3D" id="3.30.300.20">
    <property type="match status" value="1"/>
</dbReference>
<accession>A0A2H0BN18</accession>
<organism evidence="1 2">
    <name type="scientific">Candidatus Vogelbacteria bacterium CG22_combo_CG10-13_8_21_14_all_37_9</name>
    <dbReference type="NCBI Taxonomy" id="1975046"/>
    <lineage>
        <taxon>Bacteria</taxon>
        <taxon>Candidatus Vogeliibacteriota</taxon>
    </lineage>
</organism>
<proteinExistence type="predicted"/>
<dbReference type="Proteomes" id="UP000229334">
    <property type="component" value="Unassembled WGS sequence"/>
</dbReference>
<name>A0A2H0BN18_9BACT</name>
<gene>
    <name evidence="1" type="ORF">COX02_00445</name>
</gene>
<dbReference type="SUPFAM" id="SSF89919">
    <property type="entry name" value="Ribosome-binding factor A, RbfA"/>
    <property type="match status" value="1"/>
</dbReference>
<evidence type="ECO:0008006" key="3">
    <source>
        <dbReference type="Google" id="ProtNLM"/>
    </source>
</evidence>